<feature type="transmembrane region" description="Helical" evidence="7">
    <location>
        <begin position="206"/>
        <end position="230"/>
    </location>
</feature>
<gene>
    <name evidence="8" type="ORF">CTheo_7120</name>
</gene>
<comment type="subcellular location">
    <subcellularLocation>
        <location evidence="1">Membrane</location>
        <topology evidence="1">Multi-pass membrane protein</topology>
    </subcellularLocation>
</comment>
<evidence type="ECO:0000313" key="9">
    <source>
        <dbReference type="Proteomes" id="UP000383932"/>
    </source>
</evidence>
<feature type="region of interest" description="Disordered" evidence="6">
    <location>
        <begin position="1"/>
        <end position="25"/>
    </location>
</feature>
<evidence type="ECO:0000256" key="4">
    <source>
        <dbReference type="ARBA" id="ARBA00022989"/>
    </source>
</evidence>
<evidence type="ECO:0000256" key="7">
    <source>
        <dbReference type="SAM" id="Phobius"/>
    </source>
</evidence>
<dbReference type="PANTHER" id="PTHR12841">
    <property type="entry name" value="PROTEIN UNC-50 HOMOLOG"/>
    <property type="match status" value="1"/>
</dbReference>
<evidence type="ECO:0000256" key="6">
    <source>
        <dbReference type="SAM" id="MobiDB-lite"/>
    </source>
</evidence>
<comment type="similarity">
    <text evidence="2">Belongs to the unc-50 family.</text>
</comment>
<proteinExistence type="inferred from homology"/>
<protein>
    <submittedName>
        <fullName evidence="8">Protein unc-50</fullName>
    </submittedName>
</protein>
<dbReference type="GO" id="GO:0000139">
    <property type="term" value="C:Golgi membrane"/>
    <property type="evidence" value="ECO:0007669"/>
    <property type="project" value="TreeGrafter"/>
</dbReference>
<dbReference type="Proteomes" id="UP000383932">
    <property type="component" value="Unassembled WGS sequence"/>
</dbReference>
<feature type="transmembrane region" description="Helical" evidence="7">
    <location>
        <begin position="140"/>
        <end position="160"/>
    </location>
</feature>
<dbReference type="Pfam" id="PF05216">
    <property type="entry name" value="UNC-50"/>
    <property type="match status" value="1"/>
</dbReference>
<evidence type="ECO:0000256" key="1">
    <source>
        <dbReference type="ARBA" id="ARBA00004141"/>
    </source>
</evidence>
<accession>A0A5N5QDA4</accession>
<dbReference type="AlphaFoldDB" id="A0A5N5QDA4"/>
<sequence>MSILPTAAPHPHTPSSLRLTSPRTPRTLRSFNPRHDDTWDDHGFGKAKVPVMFRRLLKFSQMDFELAAWQLTYLCVAPRRVYKNVYFHKQTKNTWARDDPAILWLISAALCVSATAWGLVYYLSPLEILKVAVLMIVRDFMLVGALIASLVWLFSNTLLLSPTSPSTRVEWAYAFDVHTNAFFPVFLVLHGLQLVLLPVVSKDGWVWMWLGNSVWVIGLTQYIYITYLGLNALPFLIRTELLLFPLLPLFAAYAVSLLGFNVTRWALQVYFGS</sequence>
<dbReference type="PANTHER" id="PTHR12841:SF6">
    <property type="entry name" value="PROTEIN UNC-50 HOMOLOG"/>
    <property type="match status" value="1"/>
</dbReference>
<keyword evidence="9" id="KW-1185">Reference proteome</keyword>
<feature type="transmembrane region" description="Helical" evidence="7">
    <location>
        <begin position="101"/>
        <end position="120"/>
    </location>
</feature>
<dbReference type="OrthoDB" id="10027013at2759"/>
<name>A0A5N5QDA4_9AGAM</name>
<feature type="transmembrane region" description="Helical" evidence="7">
    <location>
        <begin position="242"/>
        <end position="267"/>
    </location>
</feature>
<reference evidence="8 9" key="1">
    <citation type="journal article" date="2019" name="Fungal Biol. Biotechnol.">
        <title>Draft genome sequence of fastidious pathogen Ceratobasidium theobromae, which causes vascular-streak dieback in Theobroma cacao.</title>
        <authorList>
            <person name="Ali S.S."/>
            <person name="Asman A."/>
            <person name="Shao J."/>
            <person name="Firmansyah A.P."/>
            <person name="Susilo A.W."/>
            <person name="Rosmana A."/>
            <person name="McMahon P."/>
            <person name="Junaid M."/>
            <person name="Guest D."/>
            <person name="Kheng T.Y."/>
            <person name="Meinhardt L.W."/>
            <person name="Bailey B.A."/>
        </authorList>
    </citation>
    <scope>NUCLEOTIDE SEQUENCE [LARGE SCALE GENOMIC DNA]</scope>
    <source>
        <strain evidence="8 9">CT2</strain>
    </source>
</reference>
<comment type="caution">
    <text evidence="8">The sequence shown here is derived from an EMBL/GenBank/DDBJ whole genome shotgun (WGS) entry which is preliminary data.</text>
</comment>
<feature type="compositionally biased region" description="Low complexity" evidence="6">
    <location>
        <begin position="13"/>
        <end position="25"/>
    </location>
</feature>
<keyword evidence="5 7" id="KW-0472">Membrane</keyword>
<keyword evidence="3 7" id="KW-0812">Transmembrane</keyword>
<feature type="transmembrane region" description="Helical" evidence="7">
    <location>
        <begin position="181"/>
        <end position="200"/>
    </location>
</feature>
<keyword evidence="4 7" id="KW-1133">Transmembrane helix</keyword>
<dbReference type="EMBL" id="SSOP01000270">
    <property type="protein sequence ID" value="KAB5589441.1"/>
    <property type="molecule type" value="Genomic_DNA"/>
</dbReference>
<evidence type="ECO:0000256" key="3">
    <source>
        <dbReference type="ARBA" id="ARBA00022692"/>
    </source>
</evidence>
<evidence type="ECO:0000313" key="8">
    <source>
        <dbReference type="EMBL" id="KAB5589441.1"/>
    </source>
</evidence>
<organism evidence="8 9">
    <name type="scientific">Ceratobasidium theobromae</name>
    <dbReference type="NCBI Taxonomy" id="1582974"/>
    <lineage>
        <taxon>Eukaryota</taxon>
        <taxon>Fungi</taxon>
        <taxon>Dikarya</taxon>
        <taxon>Basidiomycota</taxon>
        <taxon>Agaricomycotina</taxon>
        <taxon>Agaricomycetes</taxon>
        <taxon>Cantharellales</taxon>
        <taxon>Ceratobasidiaceae</taxon>
        <taxon>Ceratobasidium</taxon>
    </lineage>
</organism>
<dbReference type="InterPro" id="IPR007881">
    <property type="entry name" value="UNC-50"/>
</dbReference>
<evidence type="ECO:0000256" key="2">
    <source>
        <dbReference type="ARBA" id="ARBA00006293"/>
    </source>
</evidence>
<evidence type="ECO:0000256" key="5">
    <source>
        <dbReference type="ARBA" id="ARBA00023136"/>
    </source>
</evidence>